<sequence length="59" mass="6627">MQHKQTIIIEAKNELEALRKLSALQEIAKNISSDNLATLAEKSKKAGINTKIQLFQSYI</sequence>
<evidence type="ECO:0000313" key="1">
    <source>
        <dbReference type="EMBL" id="MFD3001431.1"/>
    </source>
</evidence>
<gene>
    <name evidence="1" type="ORF">ACFS7Z_13750</name>
</gene>
<comment type="caution">
    <text evidence="1">The sequence shown here is derived from an EMBL/GenBank/DDBJ whole genome shotgun (WGS) entry which is preliminary data.</text>
</comment>
<accession>A0ABW6BWE8</accession>
<proteinExistence type="predicted"/>
<dbReference type="EMBL" id="JBHUOX010000009">
    <property type="protein sequence ID" value="MFD3001431.1"/>
    <property type="molecule type" value="Genomic_DNA"/>
</dbReference>
<name>A0ABW6BWE8_9BACT</name>
<reference evidence="2" key="1">
    <citation type="journal article" date="2019" name="Int. J. Syst. Evol. Microbiol.">
        <title>The Global Catalogue of Microorganisms (GCM) 10K type strain sequencing project: providing services to taxonomists for standard genome sequencing and annotation.</title>
        <authorList>
            <consortium name="The Broad Institute Genomics Platform"/>
            <consortium name="The Broad Institute Genome Sequencing Center for Infectious Disease"/>
            <person name="Wu L."/>
            <person name="Ma J."/>
        </authorList>
    </citation>
    <scope>NUCLEOTIDE SEQUENCE [LARGE SCALE GENOMIC DNA]</scope>
    <source>
        <strain evidence="2">KCTC 23984</strain>
    </source>
</reference>
<keyword evidence="2" id="KW-1185">Reference proteome</keyword>
<dbReference type="Proteomes" id="UP001597641">
    <property type="component" value="Unassembled WGS sequence"/>
</dbReference>
<organism evidence="1 2">
    <name type="scientific">Pontibacter toksunensis</name>
    <dbReference type="NCBI Taxonomy" id="1332631"/>
    <lineage>
        <taxon>Bacteria</taxon>
        <taxon>Pseudomonadati</taxon>
        <taxon>Bacteroidota</taxon>
        <taxon>Cytophagia</taxon>
        <taxon>Cytophagales</taxon>
        <taxon>Hymenobacteraceae</taxon>
        <taxon>Pontibacter</taxon>
    </lineage>
</organism>
<evidence type="ECO:0000313" key="2">
    <source>
        <dbReference type="Proteomes" id="UP001597641"/>
    </source>
</evidence>
<dbReference type="RefSeq" id="WP_377485519.1">
    <property type="nucleotide sequence ID" value="NZ_JBHUOX010000009.1"/>
</dbReference>
<protein>
    <submittedName>
        <fullName evidence="1">Uncharacterized protein</fullName>
    </submittedName>
</protein>